<dbReference type="EC" id="4.1.1.93" evidence="6"/>
<dbReference type="SUPFAM" id="SSF52507">
    <property type="entry name" value="Homo-oligomeric flavin-containing Cys decarboxylases, HFCD"/>
    <property type="match status" value="1"/>
</dbReference>
<feature type="binding site" evidence="6">
    <location>
        <position position="451"/>
    </location>
    <ligand>
        <name>K(+)</name>
        <dbReference type="ChEBI" id="CHEBI:29103"/>
    </ligand>
</feature>
<evidence type="ECO:0000256" key="7">
    <source>
        <dbReference type="HAMAP-Rule" id="MF_01986"/>
    </source>
</evidence>
<feature type="binding site" evidence="6">
    <location>
        <position position="418"/>
    </location>
    <ligand>
        <name>prenylated FMN</name>
        <dbReference type="ChEBI" id="CHEBI:87746"/>
    </ligand>
</feature>
<feature type="active site" description="Proton donor" evidence="6">
    <location>
        <position position="508"/>
    </location>
</feature>
<dbReference type="InterPro" id="IPR032901">
    <property type="entry name" value="UbiX_pad_YclB"/>
</dbReference>
<dbReference type="GO" id="GO:0034941">
    <property type="term" value="F:pyrrole-2-carboxylate decarboxylase activity"/>
    <property type="evidence" value="ECO:0007669"/>
    <property type="project" value="UniProtKB-EC"/>
</dbReference>
<feature type="binding site" evidence="6">
    <location>
        <position position="459"/>
    </location>
    <ligand>
        <name>K(+)</name>
        <dbReference type="ChEBI" id="CHEBI:29103"/>
    </ligand>
</feature>
<feature type="binding site" evidence="6">
    <location>
        <position position="459"/>
    </location>
    <ligand>
        <name>Mn(2+)</name>
        <dbReference type="ChEBI" id="CHEBI:29035"/>
    </ligand>
</feature>
<dbReference type="GO" id="GO:0006744">
    <property type="term" value="P:ubiquinone biosynthetic process"/>
    <property type="evidence" value="ECO:0007669"/>
    <property type="project" value="TreeGrafter"/>
</dbReference>
<dbReference type="NCBIfam" id="NF004685">
    <property type="entry name" value="PRK06029.1"/>
    <property type="match status" value="1"/>
</dbReference>
<dbReference type="InterPro" id="IPR032903">
    <property type="entry name" value="FDC-like"/>
</dbReference>
<feature type="region of interest" description="Disordered" evidence="8">
    <location>
        <begin position="184"/>
        <end position="221"/>
    </location>
</feature>
<dbReference type="HAMAP" id="MF_01986">
    <property type="entry name" value="ubiX_pad_yclB"/>
    <property type="match status" value="1"/>
</dbReference>
<feature type="binding site" evidence="6">
    <location>
        <position position="448"/>
    </location>
    <ligand>
        <name>K(+)</name>
        <dbReference type="ChEBI" id="CHEBI:29103"/>
    </ligand>
</feature>
<gene>
    <name evidence="13" type="ORF">SALB_01435</name>
</gene>
<dbReference type="FunFam" id="3.40.50.1950:FF:000001">
    <property type="entry name" value="Flavin prenyltransferase UbiX"/>
    <property type="match status" value="1"/>
</dbReference>
<sequence length="731" mass="79198">MRLVVAMTGATGAPLAVRLLEALRELEVETHLVVSRWARATLARETGRSVRAVEALATVAHNPADQGAALSSGSFRVDGMVVVPCSMKTLAAIRTGYGEGLIARAADVTLKERRRLVLVARETPLSAVHLDNMLELTRLGAVVLPPVLTFYNRPAGIDDLVEHLVVRILDQFGLDLPTARRWHGMREEPAERPSPPGGRYRGPRADRPDTGAPAPHLPLPSPPYERFAMTQRGSALNFRDFVDELLAVGDAVDVHRPVDPILEAAAVTRRVYETRSPAPLFENLTGTEPGYRLLGAPAGLSSGPAGTYGRLAAHFGLSRETTPRELLDRLITAMHAEPVAPRVVDSGPCKEHVLRGDEVDLERFPIPLLHQQDGGRYFGTYGFHVVRTPDGRWTSWSISRSMLHGRTTLVGPAMAQQHLGMIHRSWQERGEPTPWAMVLGAPPAALAAAGMPLPAEVNEDGYVGALTGSPVEVVRTETNGLYVPANAEIVLEGYISPDETAPEGPMGEYHGYTFAESKPQPVFHVEAVTHRSDPILPICVAGLPPEENHTIWGTMISASALDQLRADGLPVDLAWCSYEAATCWIVVSVDIRRLAETGMDERQLADAVAASLFGSHAGWLVPKVLLVADDIDITDIDQVVWALATRYHPGTGEYAYPDAPGIPMVPYLTAAEVRSGRGGKSVVSCLLPEHFAGRTHGVTTDFRHSYPRALQQKVLDTWTDYGFAAPGGPVR</sequence>
<comment type="cofactor">
    <cofactor evidence="6">
        <name>prenylated FMN</name>
        <dbReference type="ChEBI" id="CHEBI:87746"/>
    </cofactor>
    <text evidence="6">Binds 1 prenylated FMN per subunit.</text>
</comment>
<dbReference type="GO" id="GO:0008694">
    <property type="term" value="F:4-hydroxy-3-polyprenylbenzoate decarboxylase activity"/>
    <property type="evidence" value="ECO:0007669"/>
    <property type="project" value="TreeGrafter"/>
</dbReference>
<dbReference type="Gene3D" id="1.20.5.4570">
    <property type="match status" value="1"/>
</dbReference>
<comment type="subunit">
    <text evidence="6">Homodimer.</text>
</comment>
<dbReference type="NCBIfam" id="TIGR00148">
    <property type="entry name" value="UbiD family decarboxylase"/>
    <property type="match status" value="1"/>
</dbReference>
<dbReference type="InterPro" id="IPR036551">
    <property type="entry name" value="Flavin_trans-like"/>
</dbReference>
<dbReference type="GO" id="GO:0106141">
    <property type="term" value="F:flavin prenyltransferase activity"/>
    <property type="evidence" value="ECO:0007669"/>
    <property type="project" value="UniProtKB-EC"/>
</dbReference>
<feature type="binding site" evidence="6">
    <location>
        <position position="616"/>
    </location>
    <ligand>
        <name>prenylated FMN</name>
        <dbReference type="ChEBI" id="CHEBI:87746"/>
    </ligand>
</feature>
<organism evidence="13 14">
    <name type="scientific">Streptomyces noursei</name>
    <name type="common">Streptomyces albulus</name>
    <dbReference type="NCBI Taxonomy" id="1971"/>
    <lineage>
        <taxon>Bacteria</taxon>
        <taxon>Bacillati</taxon>
        <taxon>Actinomycetota</taxon>
        <taxon>Actinomycetes</taxon>
        <taxon>Kitasatosporales</taxon>
        <taxon>Streptomycetaceae</taxon>
        <taxon>Streptomyces</taxon>
    </lineage>
</organism>
<dbReference type="Pfam" id="PF20696">
    <property type="entry name" value="UbiD_C"/>
    <property type="match status" value="1"/>
</dbReference>
<feature type="binding site" evidence="6">
    <location>
        <position position="400"/>
    </location>
    <ligand>
        <name>prenylated FMN</name>
        <dbReference type="ChEBI" id="CHEBI:87746"/>
    </ligand>
</feature>
<feature type="binding site" evidence="6">
    <location>
        <position position="418"/>
    </location>
    <ligand>
        <name>Mn(2+)</name>
        <dbReference type="ChEBI" id="CHEBI:29035"/>
    </ligand>
</feature>
<dbReference type="Gene3D" id="3.40.50.1950">
    <property type="entry name" value="Flavin prenyltransferase-like"/>
    <property type="match status" value="1"/>
</dbReference>
<comment type="catalytic activity">
    <reaction evidence="6">
        <text>pyrrole-2-carboxylate + H2O = 1H-pyrrole + hydrogencarbonate</text>
        <dbReference type="Rhea" id="RHEA:31379"/>
        <dbReference type="ChEBI" id="CHEBI:15377"/>
        <dbReference type="ChEBI" id="CHEBI:17544"/>
        <dbReference type="ChEBI" id="CHEBI:19203"/>
        <dbReference type="ChEBI" id="CHEBI:27660"/>
        <dbReference type="EC" id="4.1.1.93"/>
    </reaction>
</comment>
<comment type="function">
    <text evidence="7">Involved in the non-oxidative decarboxylation and detoxification of phenolic derivatives. Flavin prenyltransferase that catalyzes the synthesis of the prenylated FMN cofactor (prenyl-FMN) for phenolic acid decarboxylase.</text>
</comment>
<comment type="similarity">
    <text evidence="7">Belongs to the UbiX/PAD1 family. YclB subfamily.</text>
</comment>
<evidence type="ECO:0000256" key="1">
    <source>
        <dbReference type="ARBA" id="ARBA00022602"/>
    </source>
</evidence>
<feature type="binding site" evidence="6">
    <location>
        <position position="449"/>
    </location>
    <ligand>
        <name>K(+)</name>
        <dbReference type="ChEBI" id="CHEBI:29103"/>
    </ligand>
</feature>
<dbReference type="HAMAP" id="MF_01984">
    <property type="entry name" value="ubiX_pad"/>
    <property type="match status" value="1"/>
</dbReference>
<dbReference type="InterPro" id="IPR002830">
    <property type="entry name" value="UbiD"/>
</dbReference>
<feature type="binding site" evidence="7">
    <location>
        <position position="35"/>
    </location>
    <ligand>
        <name>FMN</name>
        <dbReference type="ChEBI" id="CHEBI:58210"/>
    </ligand>
</feature>
<dbReference type="NCBIfam" id="TIGR00421">
    <property type="entry name" value="ubiX_pad"/>
    <property type="match status" value="1"/>
</dbReference>
<dbReference type="Pfam" id="PF20695">
    <property type="entry name" value="UbiD_N"/>
    <property type="match status" value="1"/>
</dbReference>
<feature type="binding site" evidence="7">
    <location>
        <begin position="9"/>
        <end position="11"/>
    </location>
    <ligand>
        <name>FMN</name>
        <dbReference type="ChEBI" id="CHEBI:58210"/>
    </ligand>
</feature>
<evidence type="ECO:0000256" key="5">
    <source>
        <dbReference type="ARBA" id="ARBA00050612"/>
    </source>
</evidence>
<proteinExistence type="inferred from homology"/>
<feature type="domain" description="3-octaprenyl-4-hydroxybenzoate carboxy-lyase-like C-terminal" evidence="12">
    <location>
        <begin position="549"/>
        <end position="685"/>
    </location>
</feature>
<dbReference type="GO" id="GO:0005829">
    <property type="term" value="C:cytosol"/>
    <property type="evidence" value="ECO:0007669"/>
    <property type="project" value="TreeGrafter"/>
</dbReference>
<feature type="domain" description="3-octaprenyl-4-hydroxybenzoate carboxy-lyase-like Rift-related" evidence="9">
    <location>
        <begin position="344"/>
        <end position="543"/>
    </location>
</feature>
<evidence type="ECO:0000259" key="11">
    <source>
        <dbReference type="Pfam" id="PF20695"/>
    </source>
</evidence>
<evidence type="ECO:0000256" key="6">
    <source>
        <dbReference type="HAMAP-Rule" id="MF_01983"/>
    </source>
</evidence>
<dbReference type="SUPFAM" id="SSF143968">
    <property type="entry name" value="UbiD C-terminal domain-like"/>
    <property type="match status" value="1"/>
</dbReference>
<dbReference type="SMR" id="A0A401QTY7"/>
<evidence type="ECO:0000313" key="13">
    <source>
        <dbReference type="EMBL" id="GCB88762.1"/>
    </source>
</evidence>
<evidence type="ECO:0000256" key="3">
    <source>
        <dbReference type="ARBA" id="ARBA00022643"/>
    </source>
</evidence>
<feature type="domain" description="3-octaprenyl-4-hydroxybenzoate carboxy-lyase-like N-terminal" evidence="11">
    <location>
        <begin position="243"/>
        <end position="330"/>
    </location>
</feature>
<dbReference type="Proteomes" id="UP000288351">
    <property type="component" value="Unassembled WGS sequence"/>
</dbReference>
<protein>
    <recommendedName>
        <fullName evidence="6 7">Multifunctional fusion protein</fullName>
    </recommendedName>
    <domain>
        <recommendedName>
            <fullName evidence="7">Probable UbiX-like flavin prenyltransferase</fullName>
            <ecNumber evidence="7">2.5.1.129</ecNumber>
        </recommendedName>
        <alternativeName>
            <fullName evidence="7">Phenolic acid decarboxylase subunit B</fullName>
            <shortName evidence="7">PAD</shortName>
        </alternativeName>
    </domain>
    <domain>
        <recommendedName>
            <fullName evidence="6">Pyrrole-2-carboxylic acid decarboxylase</fullName>
            <shortName evidence="6">P2C decarboxylase</shortName>
            <ecNumber evidence="6">4.1.1.93</ecNumber>
        </recommendedName>
    </domain>
</protein>
<feature type="binding site" evidence="6">
    <location>
        <position position="396"/>
    </location>
    <ligand>
        <name>K(+)</name>
        <dbReference type="ChEBI" id="CHEBI:29103"/>
    </ligand>
</feature>
<keyword evidence="6" id="KW-0479">Metal-binding</keyword>
<dbReference type="AlphaFoldDB" id="A0A401QTY7"/>
<reference evidence="13 14" key="1">
    <citation type="journal article" date="2019" name="Microbiol. Resour. Announc.">
        <title>Draft Genome Sequence of the Most Traditional epsilon-Poly-l-Lysine Producer, Streptomyces albulus NBRC14147.</title>
        <authorList>
            <person name="Yamanaka K."/>
            <person name="Hamano Y."/>
        </authorList>
    </citation>
    <scope>NUCLEOTIDE SEQUENCE [LARGE SCALE GENOMIC DNA]</scope>
    <source>
        <strain evidence="13 14">NBRC 14147</strain>
    </source>
</reference>
<evidence type="ECO:0000256" key="2">
    <source>
        <dbReference type="ARBA" id="ARBA00022630"/>
    </source>
</evidence>
<keyword evidence="7" id="KW-0216">Detoxification</keyword>
<name>A0A401QTY7_STRNR</name>
<dbReference type="SUPFAM" id="SSF50475">
    <property type="entry name" value="FMN-binding split barrel"/>
    <property type="match status" value="1"/>
</dbReference>
<evidence type="ECO:0000256" key="4">
    <source>
        <dbReference type="ARBA" id="ARBA00022679"/>
    </source>
</evidence>
<dbReference type="PANTHER" id="PTHR30108">
    <property type="entry name" value="3-OCTAPRENYL-4-HYDROXYBENZOATE CARBOXY-LYASE-RELATED"/>
    <property type="match status" value="1"/>
</dbReference>
<evidence type="ECO:0000259" key="12">
    <source>
        <dbReference type="Pfam" id="PF20696"/>
    </source>
</evidence>
<keyword evidence="6" id="KW-0210">Decarboxylase</keyword>
<keyword evidence="6" id="KW-0464">Manganese</keyword>
<comment type="catalytic activity">
    <reaction evidence="6">
        <text>pyrrole-2-carboxylate + H(+) = 1H-pyrrole + CO2</text>
        <dbReference type="Rhea" id="RHEA:31375"/>
        <dbReference type="ChEBI" id="CHEBI:15378"/>
        <dbReference type="ChEBI" id="CHEBI:16526"/>
        <dbReference type="ChEBI" id="CHEBI:19203"/>
        <dbReference type="ChEBI" id="CHEBI:27660"/>
        <dbReference type="EC" id="4.1.1.93"/>
    </reaction>
</comment>
<comment type="caution">
    <text evidence="6">Lacks conserved residue(s) required for the propagation of feature annotation.</text>
</comment>
<dbReference type="InterPro" id="IPR048304">
    <property type="entry name" value="UbiD_Rift_dom"/>
</dbReference>
<dbReference type="Gene3D" id="3.40.1670.10">
    <property type="entry name" value="UbiD C-terminal domain-like"/>
    <property type="match status" value="1"/>
</dbReference>
<dbReference type="GO" id="GO:0046872">
    <property type="term" value="F:metal ion binding"/>
    <property type="evidence" value="ECO:0007669"/>
    <property type="project" value="UniProtKB-KW"/>
</dbReference>
<keyword evidence="7" id="KW-0058">Aromatic hydrocarbons catabolism</keyword>
<keyword evidence="2 7" id="KW-0285">Flavoprotein</keyword>
<dbReference type="Pfam" id="PF02441">
    <property type="entry name" value="Flavoprotein"/>
    <property type="match status" value="1"/>
</dbReference>
<keyword evidence="6" id="KW-0456">Lyase</keyword>
<dbReference type="InterPro" id="IPR004507">
    <property type="entry name" value="UbiX-like"/>
</dbReference>
<evidence type="ECO:0000256" key="8">
    <source>
        <dbReference type="SAM" id="MobiDB-lite"/>
    </source>
</evidence>
<dbReference type="PANTHER" id="PTHR30108:SF17">
    <property type="entry name" value="FERULIC ACID DECARBOXYLASE 1"/>
    <property type="match status" value="1"/>
</dbReference>
<dbReference type="Pfam" id="PF01977">
    <property type="entry name" value="UbiD"/>
    <property type="match status" value="1"/>
</dbReference>
<accession>A0A401QTY7</accession>
<comment type="catalytic activity">
    <reaction evidence="5 7">
        <text>dimethylallyl phosphate + FMNH2 = prenylated FMNH2 + phosphate</text>
        <dbReference type="Rhea" id="RHEA:37743"/>
        <dbReference type="ChEBI" id="CHEBI:43474"/>
        <dbReference type="ChEBI" id="CHEBI:57618"/>
        <dbReference type="ChEBI" id="CHEBI:87467"/>
        <dbReference type="ChEBI" id="CHEBI:88052"/>
        <dbReference type="EC" id="2.5.1.129"/>
    </reaction>
</comment>
<feature type="domain" description="Flavoprotein" evidence="10">
    <location>
        <begin position="1"/>
        <end position="171"/>
    </location>
</feature>
<dbReference type="EC" id="2.5.1.129" evidence="7"/>
<comment type="similarity">
    <text evidence="6">Belongs to the UbiD family. UbiD-like/FDC subfamily.</text>
</comment>
<keyword evidence="1 7" id="KW-0637">Prenyltransferase</keyword>
<keyword evidence="4 7" id="KW-0808">Transferase</keyword>
<dbReference type="EMBL" id="BHXC01000006">
    <property type="protein sequence ID" value="GCB88762.1"/>
    <property type="molecule type" value="Genomic_DNA"/>
</dbReference>
<comment type="caution">
    <text evidence="13">The sequence shown here is derived from an EMBL/GenBank/DDBJ whole genome shotgun (WGS) entry which is preliminary data.</text>
</comment>
<comment type="cofactor">
    <cofactor evidence="6">
        <name>Mn(2+)</name>
        <dbReference type="ChEBI" id="CHEBI:29035"/>
    </cofactor>
    <text evidence="6">Binds 1 Mn(2+) per subunit.</text>
</comment>
<keyword evidence="6" id="KW-0630">Potassium</keyword>
<feature type="binding site" evidence="6">
    <location>
        <position position="459"/>
    </location>
    <ligand>
        <name>prenylated FMN</name>
        <dbReference type="ChEBI" id="CHEBI:87746"/>
    </ligand>
</feature>
<dbReference type="HAMAP" id="MF_01983">
    <property type="entry name" value="UbiD_FDC"/>
    <property type="match status" value="1"/>
</dbReference>
<evidence type="ECO:0000313" key="14">
    <source>
        <dbReference type="Proteomes" id="UP000288351"/>
    </source>
</evidence>
<evidence type="ECO:0000259" key="9">
    <source>
        <dbReference type="Pfam" id="PF01977"/>
    </source>
</evidence>
<feature type="binding site" evidence="6">
    <location>
        <position position="417"/>
    </location>
    <ligand>
        <name>prenylated FMN</name>
        <dbReference type="ChEBI" id="CHEBI:87746"/>
    </ligand>
</feature>
<feature type="binding site" evidence="7">
    <location>
        <position position="121"/>
    </location>
    <ligand>
        <name>FMN</name>
        <dbReference type="ChEBI" id="CHEBI:58210"/>
    </ligand>
</feature>
<dbReference type="InterPro" id="IPR049381">
    <property type="entry name" value="UbiD-like_C"/>
</dbReference>
<comment type="subunit">
    <text evidence="7">Homododecamer.</text>
</comment>
<evidence type="ECO:0000259" key="10">
    <source>
        <dbReference type="Pfam" id="PF02441"/>
    </source>
</evidence>
<feature type="binding site" evidence="7">
    <location>
        <begin position="86"/>
        <end position="89"/>
    </location>
    <ligand>
        <name>FMN</name>
        <dbReference type="ChEBI" id="CHEBI:58210"/>
    </ligand>
</feature>
<comment type="cofactor">
    <cofactor evidence="6">
        <name>K(+)</name>
        <dbReference type="ChEBI" id="CHEBI:29103"/>
    </cofactor>
    <text evidence="6">Binds 1 K(+) per subunit.</text>
</comment>
<comment type="function">
    <text evidence="6">Catalyzes the prenyl-FMN-dependent decarboxylation of pyrrole-2-carboxylate (P2C). Can also catalyze the carboxylation of pyrrole in the presence of elevated concentrations of CO(2) or bicarbonate.</text>
</comment>
<dbReference type="GO" id="GO:0009636">
    <property type="term" value="P:response to toxic substance"/>
    <property type="evidence" value="ECO:0007669"/>
    <property type="project" value="UniProtKB-KW"/>
</dbReference>
<keyword evidence="3 7" id="KW-0288">FMN</keyword>
<dbReference type="InterPro" id="IPR003382">
    <property type="entry name" value="Flavoprotein"/>
</dbReference>
<dbReference type="InterPro" id="IPR049383">
    <property type="entry name" value="UbiD-like_N"/>
</dbReference>